<dbReference type="InterPro" id="IPR001810">
    <property type="entry name" value="F-box_dom"/>
</dbReference>
<dbReference type="InterPro" id="IPR050648">
    <property type="entry name" value="F-box_LRR-repeat"/>
</dbReference>
<dbReference type="SUPFAM" id="SSF81383">
    <property type="entry name" value="F-box domain"/>
    <property type="match status" value="1"/>
</dbReference>
<dbReference type="AlphaFoldDB" id="A0ABD3S2M1"/>
<comment type="caution">
    <text evidence="2">The sequence shown here is derived from an EMBL/GenBank/DDBJ whole genome shotgun (WGS) entry which is preliminary data.</text>
</comment>
<gene>
    <name evidence="2" type="ORF">ACJIZ3_004567</name>
</gene>
<dbReference type="Pfam" id="PF12937">
    <property type="entry name" value="F-box-like"/>
    <property type="match status" value="1"/>
</dbReference>
<proteinExistence type="predicted"/>
<protein>
    <recommendedName>
        <fullName evidence="1">F-box domain-containing protein</fullName>
    </recommendedName>
</protein>
<feature type="domain" description="F-box" evidence="1">
    <location>
        <begin position="204"/>
        <end position="251"/>
    </location>
</feature>
<evidence type="ECO:0000313" key="2">
    <source>
        <dbReference type="EMBL" id="KAL3818662.1"/>
    </source>
</evidence>
<organism evidence="2 3">
    <name type="scientific">Penstemon smallii</name>
    <dbReference type="NCBI Taxonomy" id="265156"/>
    <lineage>
        <taxon>Eukaryota</taxon>
        <taxon>Viridiplantae</taxon>
        <taxon>Streptophyta</taxon>
        <taxon>Embryophyta</taxon>
        <taxon>Tracheophyta</taxon>
        <taxon>Spermatophyta</taxon>
        <taxon>Magnoliopsida</taxon>
        <taxon>eudicotyledons</taxon>
        <taxon>Gunneridae</taxon>
        <taxon>Pentapetalae</taxon>
        <taxon>asterids</taxon>
        <taxon>lamiids</taxon>
        <taxon>Lamiales</taxon>
        <taxon>Plantaginaceae</taxon>
        <taxon>Cheloneae</taxon>
        <taxon>Penstemon</taxon>
    </lineage>
</organism>
<dbReference type="Gene3D" id="3.80.10.10">
    <property type="entry name" value="Ribonuclease Inhibitor"/>
    <property type="match status" value="1"/>
</dbReference>
<name>A0ABD3S2M1_9LAMI</name>
<keyword evidence="3" id="KW-1185">Reference proteome</keyword>
<accession>A0ABD3S2M1</accession>
<sequence length="470" mass="53556">MALNYSHQPVFPAHIPEDRIANGHLMECIPEKNGEGYSRPWYAIGESDEWNFSCGDRVDRCSPPESTSNDMVDLLPSDPFGMYIETNITAFTELRVDYGGYMSNNGKASKEDNGLFAGLNFIWNNDIKLQPFHTNVQLNENLNVGIQPFPPKNPDFEKLDMGTHFSPSTSKVNQHGEERDIVGFGYWGTCCSSEFQSREEVECAANIQGMPHEAMAFALGYLGVKDLLSVERVCRTLCLTVRGDPLLWMNIHIDQPLNERIKDDDLVQLANRAQGNLQCLSLVECLRITDDGLRRILETNPQLTKLFVPGCTKLRIDRLLNNIKKHNSNKDFRGIKHLRIAKVLGVTHEHFEELKLLLGADDHKLENYHNPPFYHRGNLYLPYDDDRAIDIEMCLWCEKFGLVYDCPAQSCQVTREFCRACTRCIARCIGCGRCINGTEYEETFCLQLQCSDCCKQLIGYDPRFHASFRG</sequence>
<dbReference type="PANTHER" id="PTHR13382:SF22">
    <property type="entry name" value="F-BOX PROTEIN SKIP14"/>
    <property type="match status" value="1"/>
</dbReference>
<dbReference type="PROSITE" id="PS50181">
    <property type="entry name" value="FBOX"/>
    <property type="match status" value="1"/>
</dbReference>
<dbReference type="InterPro" id="IPR032675">
    <property type="entry name" value="LRR_dom_sf"/>
</dbReference>
<dbReference type="PANTHER" id="PTHR13382">
    <property type="entry name" value="MITOCHONDRIAL ATP SYNTHASE COUPLING FACTOR B"/>
    <property type="match status" value="1"/>
</dbReference>
<evidence type="ECO:0000259" key="1">
    <source>
        <dbReference type="PROSITE" id="PS50181"/>
    </source>
</evidence>
<dbReference type="Proteomes" id="UP001634393">
    <property type="component" value="Unassembled WGS sequence"/>
</dbReference>
<reference evidence="2 3" key="1">
    <citation type="submission" date="2024-12" db="EMBL/GenBank/DDBJ databases">
        <title>The unique morphological basis and parallel evolutionary history of personate flowers in Penstemon.</title>
        <authorList>
            <person name="Depatie T.H."/>
            <person name="Wessinger C.A."/>
        </authorList>
    </citation>
    <scope>NUCLEOTIDE SEQUENCE [LARGE SCALE GENOMIC DNA]</scope>
    <source>
        <strain evidence="2">WTNN_2</strain>
        <tissue evidence="2">Leaf</tissue>
    </source>
</reference>
<dbReference type="EMBL" id="JBJXBP010000007">
    <property type="protein sequence ID" value="KAL3818662.1"/>
    <property type="molecule type" value="Genomic_DNA"/>
</dbReference>
<evidence type="ECO:0000313" key="3">
    <source>
        <dbReference type="Proteomes" id="UP001634393"/>
    </source>
</evidence>
<dbReference type="InterPro" id="IPR036047">
    <property type="entry name" value="F-box-like_dom_sf"/>
</dbReference>